<accession>A0ABW7G911</accession>
<feature type="transmembrane region" description="Helical" evidence="5">
    <location>
        <begin position="202"/>
        <end position="221"/>
    </location>
</feature>
<evidence type="ECO:0000256" key="5">
    <source>
        <dbReference type="SAM" id="Phobius"/>
    </source>
</evidence>
<dbReference type="EMBL" id="JBIGIA010000012">
    <property type="protein sequence ID" value="MFG6458455.1"/>
    <property type="molecule type" value="Genomic_DNA"/>
</dbReference>
<comment type="subcellular location">
    <subcellularLocation>
        <location evidence="1">Membrane</location>
        <topology evidence="1">Multi-pass membrane protein</topology>
    </subcellularLocation>
</comment>
<keyword evidence="4 5" id="KW-0472">Membrane</keyword>
<comment type="caution">
    <text evidence="6">The sequence shown here is derived from an EMBL/GenBank/DDBJ whole genome shotgun (WGS) entry which is preliminary data.</text>
</comment>
<keyword evidence="7" id="KW-1185">Reference proteome</keyword>
<dbReference type="Proteomes" id="UP001606305">
    <property type="component" value="Unassembled WGS sequence"/>
</dbReference>
<evidence type="ECO:0000256" key="2">
    <source>
        <dbReference type="ARBA" id="ARBA00022692"/>
    </source>
</evidence>
<feature type="transmembrane region" description="Helical" evidence="5">
    <location>
        <begin position="132"/>
        <end position="155"/>
    </location>
</feature>
<evidence type="ECO:0000256" key="4">
    <source>
        <dbReference type="ARBA" id="ARBA00023136"/>
    </source>
</evidence>
<dbReference type="InterPro" id="IPR059112">
    <property type="entry name" value="CysZ/EI24"/>
</dbReference>
<protein>
    <submittedName>
        <fullName evidence="6">EI24 domain-containing protein</fullName>
    </submittedName>
</protein>
<keyword evidence="3 5" id="KW-1133">Transmembrane helix</keyword>
<feature type="transmembrane region" description="Helical" evidence="5">
    <location>
        <begin position="227"/>
        <end position="251"/>
    </location>
</feature>
<organism evidence="6 7">
    <name type="scientific">Pelomonas nitida</name>
    <dbReference type="NCBI Taxonomy" id="3299027"/>
    <lineage>
        <taxon>Bacteria</taxon>
        <taxon>Pseudomonadati</taxon>
        <taxon>Pseudomonadota</taxon>
        <taxon>Betaproteobacteria</taxon>
        <taxon>Burkholderiales</taxon>
        <taxon>Sphaerotilaceae</taxon>
        <taxon>Roseateles</taxon>
    </lineage>
</organism>
<evidence type="ECO:0000256" key="3">
    <source>
        <dbReference type="ARBA" id="ARBA00022989"/>
    </source>
</evidence>
<feature type="transmembrane region" description="Helical" evidence="5">
    <location>
        <begin position="78"/>
        <end position="111"/>
    </location>
</feature>
<feature type="transmembrane region" description="Helical" evidence="5">
    <location>
        <begin position="161"/>
        <end position="181"/>
    </location>
</feature>
<keyword evidence="2 5" id="KW-0812">Transmembrane</keyword>
<feature type="transmembrane region" description="Helical" evidence="5">
    <location>
        <begin position="20"/>
        <end position="43"/>
    </location>
</feature>
<name>A0ABW7G911_9BURK</name>
<sequence>MQDLVDSFWRAVAYCVHPRVIGLSLLPFVVAGVLVFGAMYFFWEDANAVVRATLESWRLVESLLHWLDSFGLQSFRSALTAIVVLAGVLPVVLLLSLLLVALCMTPAIVRLVAQRRFPLLEKKRGGTLAQSVMASLGATLLALVLIVLSMPLWLIPPLVMVLPPLIWGWLTYRVFGFDVLAEHASADERRALLKAHRIPMMTMGVICGYLGAVPSLIWAIAGVTGFIFAPFLVLVAVWLYTLVFAFSTAWFTHYALAALQALRAGEPVIESEVLLARDGAS</sequence>
<dbReference type="Pfam" id="PF07264">
    <property type="entry name" value="EI24"/>
    <property type="match status" value="1"/>
</dbReference>
<proteinExistence type="predicted"/>
<reference evidence="6 7" key="1">
    <citation type="submission" date="2024-09" db="EMBL/GenBank/DDBJ databases">
        <title>Novel species of the genus Pelomonas and Roseateles isolated from streams.</title>
        <authorList>
            <person name="Lu H."/>
        </authorList>
    </citation>
    <scope>NUCLEOTIDE SEQUENCE [LARGE SCALE GENOMIC DNA]</scope>
    <source>
        <strain evidence="6 7">BYS96W</strain>
    </source>
</reference>
<evidence type="ECO:0000256" key="1">
    <source>
        <dbReference type="ARBA" id="ARBA00004141"/>
    </source>
</evidence>
<gene>
    <name evidence="6" type="ORF">ACG00X_16570</name>
</gene>
<evidence type="ECO:0000313" key="6">
    <source>
        <dbReference type="EMBL" id="MFG6458455.1"/>
    </source>
</evidence>
<evidence type="ECO:0000313" key="7">
    <source>
        <dbReference type="Proteomes" id="UP001606305"/>
    </source>
</evidence>
<dbReference type="RefSeq" id="WP_394489419.1">
    <property type="nucleotide sequence ID" value="NZ_JBIGIA010000012.1"/>
</dbReference>